<protein>
    <submittedName>
        <fullName evidence="2">Protein phosphatase 1 regulatory subunit 3D</fullName>
    </submittedName>
</protein>
<dbReference type="Proteomes" id="UP000261540">
    <property type="component" value="Unplaced"/>
</dbReference>
<proteinExistence type="predicted"/>
<dbReference type="PANTHER" id="PTHR12307:SF4">
    <property type="entry name" value="PROTEIN PHOSPHATASE 1 REGULATORY SUBUNIT 3D"/>
    <property type="match status" value="1"/>
</dbReference>
<reference evidence="2" key="1">
    <citation type="submission" date="2025-08" db="UniProtKB">
        <authorList>
            <consortium name="Ensembl"/>
        </authorList>
    </citation>
    <scope>IDENTIFICATION</scope>
</reference>
<keyword evidence="3" id="KW-1185">Reference proteome</keyword>
<name>A0A3B3RSM6_9TELE</name>
<dbReference type="GO" id="GO:0000164">
    <property type="term" value="C:protein phosphatase type 1 complex"/>
    <property type="evidence" value="ECO:0007669"/>
    <property type="project" value="TreeGrafter"/>
</dbReference>
<dbReference type="OrthoDB" id="1881at2759"/>
<dbReference type="PROSITE" id="PS51159">
    <property type="entry name" value="CBM21"/>
    <property type="match status" value="1"/>
</dbReference>
<organism evidence="2 3">
    <name type="scientific">Paramormyrops kingsleyae</name>
    <dbReference type="NCBI Taxonomy" id="1676925"/>
    <lineage>
        <taxon>Eukaryota</taxon>
        <taxon>Metazoa</taxon>
        <taxon>Chordata</taxon>
        <taxon>Craniata</taxon>
        <taxon>Vertebrata</taxon>
        <taxon>Euteleostomi</taxon>
        <taxon>Actinopterygii</taxon>
        <taxon>Neopterygii</taxon>
        <taxon>Teleostei</taxon>
        <taxon>Osteoglossocephala</taxon>
        <taxon>Osteoglossomorpha</taxon>
        <taxon>Osteoglossiformes</taxon>
        <taxon>Mormyridae</taxon>
        <taxon>Paramormyrops</taxon>
    </lineage>
</organism>
<accession>A0A3B3RSM6</accession>
<sequence length="349" mass="39933">MIKTQDLVHEGVAHREKSCCSLPDFCKYLESQLRCFGPCVSDMERKNSWWQENHLPENAGISLAYASDLSSVTRSPIKIQVKDILRLKVEPERMPVRIRPPPLSTLLTREPVFGQSLSCEPTPKPIIRRRARSLPASGGWKIERRRQHVRFVDSLGLDLEDIKVFKAGEDPLVPQHVISRLLMSAEMASGKHLEISLPYFKPSFPERMADQPDFLHRLCQQHVCLDEVLCSEMGIIATVQVLNLAFEKEVTAVYSFTNWKSSAISKASWVTSIHRDSARNEPESDIFRFRLPVPPFILQPEAVLEFAICFRAVGAEYWDNNNGVNYKLTCHSYKLIVPRECEESMVHFI</sequence>
<dbReference type="GO" id="GO:0008157">
    <property type="term" value="F:protein phosphatase 1 binding"/>
    <property type="evidence" value="ECO:0007669"/>
    <property type="project" value="TreeGrafter"/>
</dbReference>
<dbReference type="GO" id="GO:0005979">
    <property type="term" value="P:regulation of glycogen biosynthetic process"/>
    <property type="evidence" value="ECO:0007669"/>
    <property type="project" value="TreeGrafter"/>
</dbReference>
<dbReference type="InterPro" id="IPR050782">
    <property type="entry name" value="PP1_regulatory_subunit_3"/>
</dbReference>
<evidence type="ECO:0000313" key="2">
    <source>
        <dbReference type="Ensembl" id="ENSPKIP00000020835.1"/>
    </source>
</evidence>
<feature type="domain" description="CBM21" evidence="1">
    <location>
        <begin position="215"/>
        <end position="329"/>
    </location>
</feature>
<dbReference type="Pfam" id="PF03370">
    <property type="entry name" value="CBM_21"/>
    <property type="match status" value="1"/>
</dbReference>
<dbReference type="InterPro" id="IPR005036">
    <property type="entry name" value="CBM21_dom"/>
</dbReference>
<dbReference type="PANTHER" id="PTHR12307">
    <property type="entry name" value="PROTEIN PHOSPHATASE 1 REGULATORY SUBUNIT"/>
    <property type="match status" value="1"/>
</dbReference>
<dbReference type="AlphaFoldDB" id="A0A3B3RSM6"/>
<dbReference type="GO" id="GO:2001069">
    <property type="term" value="F:glycogen binding"/>
    <property type="evidence" value="ECO:0007669"/>
    <property type="project" value="TreeGrafter"/>
</dbReference>
<evidence type="ECO:0000259" key="1">
    <source>
        <dbReference type="PROSITE" id="PS51159"/>
    </source>
</evidence>
<dbReference type="GeneTree" id="ENSGT00940000161921"/>
<dbReference type="Ensembl" id="ENSPKIT00000001459.1">
    <property type="protein sequence ID" value="ENSPKIP00000020835.1"/>
    <property type="gene ID" value="ENSPKIG00000005481.1"/>
</dbReference>
<evidence type="ECO:0000313" key="3">
    <source>
        <dbReference type="Proteomes" id="UP000261540"/>
    </source>
</evidence>
<reference evidence="2" key="2">
    <citation type="submission" date="2025-09" db="UniProtKB">
        <authorList>
            <consortium name="Ensembl"/>
        </authorList>
    </citation>
    <scope>IDENTIFICATION</scope>
</reference>
<dbReference type="STRING" id="1676925.ENSPKIP00000020835"/>
<dbReference type="Gene3D" id="2.60.40.2440">
    <property type="entry name" value="Carbohydrate binding type-21 domain"/>
    <property type="match status" value="1"/>
</dbReference>
<dbReference type="InterPro" id="IPR038175">
    <property type="entry name" value="CBM21_dom_sf"/>
</dbReference>